<dbReference type="Gene3D" id="2.20.28.10">
    <property type="match status" value="1"/>
</dbReference>
<evidence type="ECO:0000256" key="3">
    <source>
        <dbReference type="ARBA" id="ARBA00022741"/>
    </source>
</evidence>
<sequence>MVGERGARVARGPRGRAGRGFRRGRGFRGKGRGQCPAGAESQPANRSGGWPVRSRGGAVPSRPGHHDASALMRVPHTGLNDVQIHAHSVVDESVSTGHERVYQAWRIYLPTQEFSPFSPHLIKLKAAQTFFASDLFHGPTREELYVRKAFSVPLSTWQSDPAVLRDWPEFERDWLEHGEIVVGILSLARHQMILAELKAEMEVNAQTTGYPIAALPVNFPIIRARFTNVGSLMPLKDLKTSAFNQTVSIQGTVVRVSHTRPCCTWLAFKCLTCQGVQSVYQPYGKFLEPIRCPGTACRGRRFSALRSHRQTITVDRQTIRVQEIVQHESGRVPRTIESELTEDLCDCAVPGDVITLTGVVKNANVMEKGAGKDRFMFQLYLHAVCIQNAKSSRSGRDRSSHAGIEFTLEDYSLVREIHAFDSQIFKLVVHSLCPSIYGHDLVKAGFILGLFGGTNRNQGDKSALSVRGDPHILVVGDPGLGKSQMLTSCVSVAPRGVFVTGNTTTSSGLTVTLSKEAGNDFALEAGALVLADQGCCCIDEFDKMNSQYQALLEAMEQQSISIAKAGVVCSLPARTGVLAAANPVGGHYNKSKTVSENLKLKPALLSRFDLVFILIDKPNEEMDQFLSEHIMKLHKKQTQPKSNDEWPTLVGPGDAAQLAHIPEDATLIERLRKNPRETIQPIGHDLLRKYIAYARKYVSPELTSEACRILQDFYVELRQKYHSSESMPITLRQLESLKRLTEARAKVELREEATEQDARDVVEIMRASMIDTYSDGEGVLDFSRSLNGSGMSTRGAAKKFVNALQKRANMLRQEIFSVDEMKSILSGCGAQVANFFDFLTSLNTQGYLLKKSAKSYQLLTVEF</sequence>
<dbReference type="GO" id="GO:0006310">
    <property type="term" value="P:DNA recombination"/>
    <property type="evidence" value="ECO:0007669"/>
    <property type="project" value="UniProtKB-ARBA"/>
</dbReference>
<dbReference type="AlphaFoldDB" id="A0A553NCE8"/>
<accession>A0A553NCE8</accession>
<dbReference type="EMBL" id="VCGU01000458">
    <property type="protein sequence ID" value="TRY63121.1"/>
    <property type="molecule type" value="Genomic_DNA"/>
</dbReference>
<dbReference type="GO" id="GO:0017116">
    <property type="term" value="F:single-stranded DNA helicase activity"/>
    <property type="evidence" value="ECO:0007669"/>
    <property type="project" value="TreeGrafter"/>
</dbReference>
<gene>
    <name evidence="12" type="ORF">TCAL_03630</name>
</gene>
<dbReference type="SUPFAM" id="SSF50249">
    <property type="entry name" value="Nucleic acid-binding proteins"/>
    <property type="match status" value="1"/>
</dbReference>
<dbReference type="GO" id="GO:0042555">
    <property type="term" value="C:MCM complex"/>
    <property type="evidence" value="ECO:0007669"/>
    <property type="project" value="TreeGrafter"/>
</dbReference>
<keyword evidence="6" id="KW-0539">Nucleus</keyword>
<dbReference type="PANTHER" id="PTHR11630">
    <property type="entry name" value="DNA REPLICATION LICENSING FACTOR MCM FAMILY MEMBER"/>
    <property type="match status" value="1"/>
</dbReference>
<dbReference type="InterPro" id="IPR041562">
    <property type="entry name" value="MCM_lid"/>
</dbReference>
<dbReference type="CDD" id="cd22247">
    <property type="entry name" value="MCM8_WHD"/>
    <property type="match status" value="1"/>
</dbReference>
<dbReference type="Pfam" id="PF26065">
    <property type="entry name" value="MCM8_N"/>
    <property type="match status" value="1"/>
</dbReference>
<dbReference type="SMART" id="SM00350">
    <property type="entry name" value="MCM"/>
    <property type="match status" value="1"/>
</dbReference>
<evidence type="ECO:0000256" key="10">
    <source>
        <dbReference type="SAM" id="MobiDB-lite"/>
    </source>
</evidence>
<dbReference type="Pfam" id="PF00493">
    <property type="entry name" value="MCM"/>
    <property type="match status" value="1"/>
</dbReference>
<dbReference type="InterPro" id="IPR001208">
    <property type="entry name" value="MCM_dom"/>
</dbReference>
<dbReference type="InterPro" id="IPR012340">
    <property type="entry name" value="NA-bd_OB-fold"/>
</dbReference>
<keyword evidence="5 9" id="KW-0238">DNA-binding</keyword>
<feature type="region of interest" description="Disordered" evidence="10">
    <location>
        <begin position="1"/>
        <end position="67"/>
    </location>
</feature>
<dbReference type="STRING" id="6832.A0A553NCE8"/>
<dbReference type="InterPro" id="IPR058767">
    <property type="entry name" value="MCM8_N"/>
</dbReference>
<feature type="domain" description="MCM C-terminal AAA(+) ATPase" evidence="11">
    <location>
        <begin position="424"/>
        <end position="630"/>
    </location>
</feature>
<evidence type="ECO:0000256" key="4">
    <source>
        <dbReference type="ARBA" id="ARBA00022840"/>
    </source>
</evidence>
<evidence type="ECO:0000256" key="1">
    <source>
        <dbReference type="ARBA" id="ARBA00004123"/>
    </source>
</evidence>
<comment type="subcellular location">
    <subcellularLocation>
        <location evidence="1">Nucleus</location>
    </subcellularLocation>
</comment>
<reference evidence="12 13" key="1">
    <citation type="journal article" date="2018" name="Nat. Ecol. Evol.">
        <title>Genomic signatures of mitonuclear coevolution across populations of Tigriopus californicus.</title>
        <authorList>
            <person name="Barreto F.S."/>
            <person name="Watson E.T."/>
            <person name="Lima T.G."/>
            <person name="Willett C.S."/>
            <person name="Edmands S."/>
            <person name="Li W."/>
            <person name="Burton R.S."/>
        </authorList>
    </citation>
    <scope>NUCLEOTIDE SEQUENCE [LARGE SCALE GENOMIC DNA]</scope>
    <source>
        <strain evidence="12 13">San Diego</strain>
    </source>
</reference>
<keyword evidence="3 9" id="KW-0547">Nucleotide-binding</keyword>
<name>A0A553NCE8_TIGCA</name>
<dbReference type="GO" id="GO:0005634">
    <property type="term" value="C:nucleus"/>
    <property type="evidence" value="ECO:0007669"/>
    <property type="project" value="UniProtKB-SubCell"/>
</dbReference>
<keyword evidence="4 9" id="KW-0067">ATP-binding</keyword>
<evidence type="ECO:0000259" key="11">
    <source>
        <dbReference type="PROSITE" id="PS50051"/>
    </source>
</evidence>
<feature type="compositionally biased region" description="Basic residues" evidence="10">
    <location>
        <begin position="11"/>
        <end position="31"/>
    </location>
</feature>
<feature type="compositionally biased region" description="Low complexity" evidence="10">
    <location>
        <begin position="1"/>
        <end position="10"/>
    </location>
</feature>
<keyword evidence="13" id="KW-1185">Reference proteome</keyword>
<dbReference type="Pfam" id="PF25051">
    <property type="entry name" value="WHD_MCM8"/>
    <property type="match status" value="1"/>
</dbReference>
<dbReference type="CDD" id="cd17759">
    <property type="entry name" value="MCM8"/>
    <property type="match status" value="1"/>
</dbReference>
<dbReference type="OMA" id="AREYCKP"/>
<dbReference type="InterPro" id="IPR031327">
    <property type="entry name" value="MCM"/>
</dbReference>
<dbReference type="InterPro" id="IPR027417">
    <property type="entry name" value="P-loop_NTPase"/>
</dbReference>
<dbReference type="PRINTS" id="PR01657">
    <property type="entry name" value="MCMFAMILY"/>
</dbReference>
<dbReference type="GO" id="GO:0005524">
    <property type="term" value="F:ATP binding"/>
    <property type="evidence" value="ECO:0007669"/>
    <property type="project" value="UniProtKB-KW"/>
</dbReference>
<organism evidence="12 13">
    <name type="scientific">Tigriopus californicus</name>
    <name type="common">Marine copepod</name>
    <dbReference type="NCBI Taxonomy" id="6832"/>
    <lineage>
        <taxon>Eukaryota</taxon>
        <taxon>Metazoa</taxon>
        <taxon>Ecdysozoa</taxon>
        <taxon>Arthropoda</taxon>
        <taxon>Crustacea</taxon>
        <taxon>Multicrustacea</taxon>
        <taxon>Hexanauplia</taxon>
        <taxon>Copepoda</taxon>
        <taxon>Harpacticoida</taxon>
        <taxon>Harpacticidae</taxon>
        <taxon>Tigriopus</taxon>
    </lineage>
</organism>
<dbReference type="InterPro" id="IPR033762">
    <property type="entry name" value="MCM_OB"/>
</dbReference>
<evidence type="ECO:0000256" key="6">
    <source>
        <dbReference type="ARBA" id="ARBA00023242"/>
    </source>
</evidence>
<dbReference type="Gene3D" id="2.40.50.140">
    <property type="entry name" value="Nucleic acid-binding proteins"/>
    <property type="match status" value="1"/>
</dbReference>
<dbReference type="OrthoDB" id="422555at2759"/>
<dbReference type="SUPFAM" id="SSF52540">
    <property type="entry name" value="P-loop containing nucleoside triphosphate hydrolases"/>
    <property type="match status" value="1"/>
</dbReference>
<evidence type="ECO:0000256" key="8">
    <source>
        <dbReference type="ARBA" id="ARBA00042306"/>
    </source>
</evidence>
<comment type="caution">
    <text evidence="12">The sequence shown here is derived from an EMBL/GenBank/DDBJ whole genome shotgun (WGS) entry which is preliminary data.</text>
</comment>
<dbReference type="Pfam" id="PF17207">
    <property type="entry name" value="MCM_OB"/>
    <property type="match status" value="1"/>
</dbReference>
<evidence type="ECO:0000256" key="2">
    <source>
        <dbReference type="ARBA" id="ARBA00008010"/>
    </source>
</evidence>
<dbReference type="Gene3D" id="3.40.50.300">
    <property type="entry name" value="P-loop containing nucleotide triphosphate hydrolases"/>
    <property type="match status" value="1"/>
</dbReference>
<dbReference type="InterPro" id="IPR003593">
    <property type="entry name" value="AAA+_ATPase"/>
</dbReference>
<protein>
    <recommendedName>
        <fullName evidence="7">DNA helicase MCM8</fullName>
    </recommendedName>
    <alternativeName>
        <fullName evidence="8">Minichromosome maintenance 8</fullName>
    </alternativeName>
</protein>
<dbReference type="Proteomes" id="UP000318571">
    <property type="component" value="Chromosome 10"/>
</dbReference>
<comment type="similarity">
    <text evidence="2 9">Belongs to the MCM family.</text>
</comment>
<evidence type="ECO:0000256" key="5">
    <source>
        <dbReference type="ARBA" id="ARBA00023125"/>
    </source>
</evidence>
<proteinExistence type="inferred from homology"/>
<dbReference type="SMART" id="SM00382">
    <property type="entry name" value="AAA"/>
    <property type="match status" value="1"/>
</dbReference>
<evidence type="ECO:0000256" key="9">
    <source>
        <dbReference type="RuleBase" id="RU004070"/>
    </source>
</evidence>
<evidence type="ECO:0000313" key="13">
    <source>
        <dbReference type="Proteomes" id="UP000318571"/>
    </source>
</evidence>
<dbReference type="PANTHER" id="PTHR11630:SF47">
    <property type="entry name" value="DNA HELICASE MCM8"/>
    <property type="match status" value="1"/>
</dbReference>
<evidence type="ECO:0000256" key="7">
    <source>
        <dbReference type="ARBA" id="ARBA00041084"/>
    </source>
</evidence>
<dbReference type="Pfam" id="PF17855">
    <property type="entry name" value="MCM_lid"/>
    <property type="match status" value="1"/>
</dbReference>
<dbReference type="GO" id="GO:0003697">
    <property type="term" value="F:single-stranded DNA binding"/>
    <property type="evidence" value="ECO:0007669"/>
    <property type="project" value="TreeGrafter"/>
</dbReference>
<evidence type="ECO:0000313" key="12">
    <source>
        <dbReference type="EMBL" id="TRY63121.1"/>
    </source>
</evidence>
<dbReference type="PROSITE" id="PS50051">
    <property type="entry name" value="MCM_2"/>
    <property type="match status" value="1"/>
</dbReference>
<dbReference type="InterPro" id="IPR056875">
    <property type="entry name" value="MCM8/REC_WHD"/>
</dbReference>